<dbReference type="PIRSF" id="PIRSF017349">
    <property type="entry name" value="UCP017349"/>
    <property type="match status" value="1"/>
</dbReference>
<evidence type="ECO:0000313" key="3">
    <source>
        <dbReference type="Proteomes" id="UP001500755"/>
    </source>
</evidence>
<keyword evidence="3" id="KW-1185">Reference proteome</keyword>
<dbReference type="InterPro" id="IPR014487">
    <property type="entry name" value="DUF3151"/>
</dbReference>
<organism evidence="2 3">
    <name type="scientific">Brevibacterium samyangense</name>
    <dbReference type="NCBI Taxonomy" id="366888"/>
    <lineage>
        <taxon>Bacteria</taxon>
        <taxon>Bacillati</taxon>
        <taxon>Actinomycetota</taxon>
        <taxon>Actinomycetes</taxon>
        <taxon>Micrococcales</taxon>
        <taxon>Brevibacteriaceae</taxon>
        <taxon>Brevibacterium</taxon>
    </lineage>
</organism>
<dbReference type="Pfam" id="PF11349">
    <property type="entry name" value="DUF3151"/>
    <property type="match status" value="1"/>
</dbReference>
<name>A0ABN2TN19_9MICO</name>
<feature type="compositionally biased region" description="Polar residues" evidence="1">
    <location>
        <begin position="1"/>
        <end position="16"/>
    </location>
</feature>
<gene>
    <name evidence="2" type="ORF">GCM10009755_26680</name>
</gene>
<reference evidence="2 3" key="1">
    <citation type="journal article" date="2019" name="Int. J. Syst. Evol. Microbiol.">
        <title>The Global Catalogue of Microorganisms (GCM) 10K type strain sequencing project: providing services to taxonomists for standard genome sequencing and annotation.</title>
        <authorList>
            <consortium name="The Broad Institute Genomics Platform"/>
            <consortium name="The Broad Institute Genome Sequencing Center for Infectious Disease"/>
            <person name="Wu L."/>
            <person name="Ma J."/>
        </authorList>
    </citation>
    <scope>NUCLEOTIDE SEQUENCE [LARGE SCALE GENOMIC DNA]</scope>
    <source>
        <strain evidence="2 3">JCM 14546</strain>
    </source>
</reference>
<comment type="caution">
    <text evidence="2">The sequence shown here is derived from an EMBL/GenBank/DDBJ whole genome shotgun (WGS) entry which is preliminary data.</text>
</comment>
<sequence length="155" mass="16570">MSQPIGNPSLIGNLSAGQLGPQPTHLPEDHPDVEARSRMDAGEEAQDVVRDLPASSLAWAVLADEAFAEGRQVDSYAYARVGYHRGLDALRQAGWRGAGPIPYSHVVNRGFLRALYALGRASAAIGEAEEAARIEKFLRESDPEAIDAIVAEPAV</sequence>
<dbReference type="EMBL" id="BAAANO010000031">
    <property type="protein sequence ID" value="GAA2013672.1"/>
    <property type="molecule type" value="Genomic_DNA"/>
</dbReference>
<protein>
    <submittedName>
        <fullName evidence="2">DUF3151 domain-containing protein</fullName>
    </submittedName>
</protein>
<proteinExistence type="predicted"/>
<evidence type="ECO:0000313" key="2">
    <source>
        <dbReference type="EMBL" id="GAA2013672.1"/>
    </source>
</evidence>
<feature type="compositionally biased region" description="Basic and acidic residues" evidence="1">
    <location>
        <begin position="26"/>
        <end position="41"/>
    </location>
</feature>
<feature type="region of interest" description="Disordered" evidence="1">
    <location>
        <begin position="1"/>
        <end position="46"/>
    </location>
</feature>
<dbReference type="RefSeq" id="WP_344310475.1">
    <property type="nucleotide sequence ID" value="NZ_BAAANO010000031.1"/>
</dbReference>
<accession>A0ABN2TN19</accession>
<evidence type="ECO:0000256" key="1">
    <source>
        <dbReference type="SAM" id="MobiDB-lite"/>
    </source>
</evidence>
<dbReference type="Proteomes" id="UP001500755">
    <property type="component" value="Unassembled WGS sequence"/>
</dbReference>